<dbReference type="GO" id="GO:0005506">
    <property type="term" value="F:iron ion binding"/>
    <property type="evidence" value="ECO:0007669"/>
    <property type="project" value="UniProtKB-ARBA"/>
</dbReference>
<sequence>METCAFRLSEEQLALLPTEADIAFYEEHGWYISKQILPDELLDTAILGSERYYRGERDTPLLVKNAYSDWKPQDKSFIRNNEFVSLQNKQLHELGFYPIIAAIAARLSRTKRIRLFADSLLCKLPTIKDSHNGVVGWHTDKAYWSTCSSDKLLTAWIPFQNCDESLGPLIVIDGSHKWKDTHLMKNFFDPNLNELEEKFRQQGKQITKVPMTLQKGQVSFHHCLTIHGSSPNYSNSLRLAMAVHMQDDGNHYRPFWNQKGEQIHIGYEALCRKLQNGHPDFSDPAVFPILWSEIER</sequence>
<dbReference type="InterPro" id="IPR008775">
    <property type="entry name" value="Phytyl_CoA_dOase-like"/>
</dbReference>
<dbReference type="AlphaFoldDB" id="A0A9X5I3V6"/>
<name>A0A9X5I3V6_9CYAN</name>
<gene>
    <name evidence="1" type="ORF">QH73_0005910</name>
</gene>
<dbReference type="OrthoDB" id="9814777at2"/>
<organism evidence="1 2">
    <name type="scientific">Scytonema millei VB511283</name>
    <dbReference type="NCBI Taxonomy" id="1245923"/>
    <lineage>
        <taxon>Bacteria</taxon>
        <taxon>Bacillati</taxon>
        <taxon>Cyanobacteriota</taxon>
        <taxon>Cyanophyceae</taxon>
        <taxon>Nostocales</taxon>
        <taxon>Scytonemataceae</taxon>
        <taxon>Scytonema</taxon>
    </lineage>
</organism>
<dbReference type="Gene3D" id="2.60.120.620">
    <property type="entry name" value="q2cbj1_9rhob like domain"/>
    <property type="match status" value="1"/>
</dbReference>
<dbReference type="Pfam" id="PF05721">
    <property type="entry name" value="PhyH"/>
    <property type="match status" value="1"/>
</dbReference>
<keyword evidence="1" id="KW-0560">Oxidoreductase</keyword>
<evidence type="ECO:0000313" key="1">
    <source>
        <dbReference type="EMBL" id="NHC34201.1"/>
    </source>
</evidence>
<proteinExistence type="predicted"/>
<dbReference type="SUPFAM" id="SSF51197">
    <property type="entry name" value="Clavaminate synthase-like"/>
    <property type="match status" value="1"/>
</dbReference>
<dbReference type="GO" id="GO:0016706">
    <property type="term" value="F:2-oxoglutarate-dependent dioxygenase activity"/>
    <property type="evidence" value="ECO:0007669"/>
    <property type="project" value="UniProtKB-ARBA"/>
</dbReference>
<accession>A0A9X5I3V6</accession>
<evidence type="ECO:0000313" key="2">
    <source>
        <dbReference type="Proteomes" id="UP000031532"/>
    </source>
</evidence>
<dbReference type="PANTHER" id="PTHR20883:SF48">
    <property type="entry name" value="ECTOINE DIOXYGENASE"/>
    <property type="match status" value="1"/>
</dbReference>
<dbReference type="Proteomes" id="UP000031532">
    <property type="component" value="Unassembled WGS sequence"/>
</dbReference>
<comment type="caution">
    <text evidence="1">The sequence shown here is derived from an EMBL/GenBank/DDBJ whole genome shotgun (WGS) entry which is preliminary data.</text>
</comment>
<dbReference type="RefSeq" id="WP_039715594.1">
    <property type="nucleotide sequence ID" value="NZ_JTJC03000001.1"/>
</dbReference>
<keyword evidence="2" id="KW-1185">Reference proteome</keyword>
<protein>
    <submittedName>
        <fullName evidence="1">Phytanoyl-CoA dioxygenase family protein</fullName>
    </submittedName>
</protein>
<keyword evidence="1" id="KW-0223">Dioxygenase</keyword>
<dbReference type="PANTHER" id="PTHR20883">
    <property type="entry name" value="PHYTANOYL-COA DIOXYGENASE DOMAIN CONTAINING 1"/>
    <property type="match status" value="1"/>
</dbReference>
<dbReference type="EMBL" id="JTJC03000001">
    <property type="protein sequence ID" value="NHC34201.1"/>
    <property type="molecule type" value="Genomic_DNA"/>
</dbReference>
<reference evidence="1 2" key="1">
    <citation type="journal article" date="2015" name="Genome Announc.">
        <title>Draft Genome Sequence of the Terrestrial Cyanobacterium Scytonema millei VB511283, Isolated from Eastern India.</title>
        <authorList>
            <person name="Sen D."/>
            <person name="Chandrababunaidu M.M."/>
            <person name="Singh D."/>
            <person name="Sanghi N."/>
            <person name="Ghorai A."/>
            <person name="Mishra G.P."/>
            <person name="Madduluri M."/>
            <person name="Adhikary S.P."/>
            <person name="Tripathy S."/>
        </authorList>
    </citation>
    <scope>NUCLEOTIDE SEQUENCE [LARGE SCALE GENOMIC DNA]</scope>
    <source>
        <strain evidence="1 2">VB511283</strain>
    </source>
</reference>